<comment type="function">
    <text evidence="5">Accepts the ubiquitin from the E1 complex and catalyzes its covalent attachment to other proteins.</text>
</comment>
<sequence>MSTSTPPQKTLSRIAANRLQKELSEWQINPPAGFKHRVTDNLQRWIIEVNGAPGTLYSCEQYQLQVDFPENYPMEAPQVIFIQQPPCHPHIYSNGHICLDILYDSWSPAMTVSSICISILSMLSSATQKARPPDNDRYVRNCRNGRSPKETRWWFHDDKV</sequence>
<dbReference type="EMBL" id="JBHFFA010000001">
    <property type="protein sequence ID" value="KAL2652116.1"/>
    <property type="molecule type" value="Genomic_DNA"/>
</dbReference>
<dbReference type="InterPro" id="IPR000608">
    <property type="entry name" value="UBC"/>
</dbReference>
<evidence type="ECO:0000313" key="7">
    <source>
        <dbReference type="EMBL" id="KAL2652116.1"/>
    </source>
</evidence>
<proteinExistence type="predicted"/>
<keyword evidence="1" id="KW-0808">Transferase</keyword>
<evidence type="ECO:0000259" key="6">
    <source>
        <dbReference type="PROSITE" id="PS50127"/>
    </source>
</evidence>
<dbReference type="CDD" id="cd23808">
    <property type="entry name" value="UBCc_UBE2W"/>
    <property type="match status" value="1"/>
</dbReference>
<dbReference type="Proteomes" id="UP001605036">
    <property type="component" value="Unassembled WGS sequence"/>
</dbReference>
<keyword evidence="8" id="KW-1185">Reference proteome</keyword>
<dbReference type="SUPFAM" id="SSF54495">
    <property type="entry name" value="UBC-like"/>
    <property type="match status" value="1"/>
</dbReference>
<evidence type="ECO:0000256" key="4">
    <source>
        <dbReference type="ARBA" id="ARBA00022840"/>
    </source>
</evidence>
<evidence type="ECO:0000256" key="2">
    <source>
        <dbReference type="ARBA" id="ARBA00022741"/>
    </source>
</evidence>
<evidence type="ECO:0000313" key="8">
    <source>
        <dbReference type="Proteomes" id="UP001605036"/>
    </source>
</evidence>
<dbReference type="FunFam" id="3.10.110.10:FF:000032">
    <property type="entry name" value="probable ubiquitin-conjugating enzyme E2 16"/>
    <property type="match status" value="1"/>
</dbReference>
<dbReference type="Pfam" id="PF00179">
    <property type="entry name" value="UQ_con"/>
    <property type="match status" value="1"/>
</dbReference>
<evidence type="ECO:0000256" key="1">
    <source>
        <dbReference type="ARBA" id="ARBA00022679"/>
    </source>
</evidence>
<evidence type="ECO:0000256" key="3">
    <source>
        <dbReference type="ARBA" id="ARBA00022786"/>
    </source>
</evidence>
<dbReference type="PANTHER" id="PTHR24067">
    <property type="entry name" value="UBIQUITIN-CONJUGATING ENZYME E2"/>
    <property type="match status" value="1"/>
</dbReference>
<keyword evidence="3" id="KW-0833">Ubl conjugation pathway</keyword>
<dbReference type="InterPro" id="IPR016135">
    <property type="entry name" value="UBQ-conjugating_enzyme/RWD"/>
</dbReference>
<dbReference type="SMART" id="SM00212">
    <property type="entry name" value="UBCc"/>
    <property type="match status" value="1"/>
</dbReference>
<dbReference type="Gene3D" id="3.10.110.10">
    <property type="entry name" value="Ubiquitin Conjugating Enzyme"/>
    <property type="match status" value="1"/>
</dbReference>
<dbReference type="PROSITE" id="PS50127">
    <property type="entry name" value="UBC_2"/>
    <property type="match status" value="1"/>
</dbReference>
<name>A0ABD1ZN45_9MARC</name>
<evidence type="ECO:0000256" key="5">
    <source>
        <dbReference type="ARBA" id="ARBA00056190"/>
    </source>
</evidence>
<dbReference type="InterPro" id="IPR050113">
    <property type="entry name" value="Ub_conjugating_enzyme"/>
</dbReference>
<dbReference type="GO" id="GO:0016740">
    <property type="term" value="F:transferase activity"/>
    <property type="evidence" value="ECO:0007669"/>
    <property type="project" value="UniProtKB-KW"/>
</dbReference>
<reference evidence="7 8" key="1">
    <citation type="submission" date="2024-09" db="EMBL/GenBank/DDBJ databases">
        <title>Chromosome-scale assembly of Riccia fluitans.</title>
        <authorList>
            <person name="Paukszto L."/>
            <person name="Sawicki J."/>
            <person name="Karawczyk K."/>
            <person name="Piernik-Szablinska J."/>
            <person name="Szczecinska M."/>
            <person name="Mazdziarz M."/>
        </authorList>
    </citation>
    <scope>NUCLEOTIDE SEQUENCE [LARGE SCALE GENOMIC DNA]</scope>
    <source>
        <strain evidence="7">Rf_01</strain>
        <tissue evidence="7">Aerial parts of the thallus</tissue>
    </source>
</reference>
<keyword evidence="2" id="KW-0547">Nucleotide-binding</keyword>
<gene>
    <name evidence="7" type="ORF">R1flu_020244</name>
</gene>
<organism evidence="7 8">
    <name type="scientific">Riccia fluitans</name>
    <dbReference type="NCBI Taxonomy" id="41844"/>
    <lineage>
        <taxon>Eukaryota</taxon>
        <taxon>Viridiplantae</taxon>
        <taxon>Streptophyta</taxon>
        <taxon>Embryophyta</taxon>
        <taxon>Marchantiophyta</taxon>
        <taxon>Marchantiopsida</taxon>
        <taxon>Marchantiidae</taxon>
        <taxon>Marchantiales</taxon>
        <taxon>Ricciaceae</taxon>
        <taxon>Riccia</taxon>
    </lineage>
</organism>
<protein>
    <recommendedName>
        <fullName evidence="6">UBC core domain-containing protein</fullName>
    </recommendedName>
</protein>
<keyword evidence="4" id="KW-0067">ATP-binding</keyword>
<comment type="caution">
    <text evidence="7">The sequence shown here is derived from an EMBL/GenBank/DDBJ whole genome shotgun (WGS) entry which is preliminary data.</text>
</comment>
<dbReference type="GO" id="GO:0005524">
    <property type="term" value="F:ATP binding"/>
    <property type="evidence" value="ECO:0007669"/>
    <property type="project" value="UniProtKB-KW"/>
</dbReference>
<feature type="domain" description="UBC core" evidence="6">
    <location>
        <begin position="14"/>
        <end position="160"/>
    </location>
</feature>
<dbReference type="AlphaFoldDB" id="A0ABD1ZN45"/>
<accession>A0ABD1ZN45</accession>